<dbReference type="Pfam" id="PF07910">
    <property type="entry name" value="Peptidase_C78"/>
    <property type="match status" value="1"/>
</dbReference>
<dbReference type="Proteomes" id="UP001165160">
    <property type="component" value="Unassembled WGS sequence"/>
</dbReference>
<gene>
    <name evidence="7" type="ORF">TrVE_jg2910</name>
</gene>
<accession>A0A9W7FCI0</accession>
<feature type="compositionally biased region" description="Low complexity" evidence="5">
    <location>
        <begin position="305"/>
        <end position="324"/>
    </location>
</feature>
<evidence type="ECO:0000256" key="5">
    <source>
        <dbReference type="SAM" id="MobiDB-lite"/>
    </source>
</evidence>
<reference evidence="8" key="1">
    <citation type="journal article" date="2023" name="Commun. Biol.">
        <title>Genome analysis of Parmales, the sister group of diatoms, reveals the evolutionary specialization of diatoms from phago-mixotrophs to photoautotrophs.</title>
        <authorList>
            <person name="Ban H."/>
            <person name="Sato S."/>
            <person name="Yoshikawa S."/>
            <person name="Yamada K."/>
            <person name="Nakamura Y."/>
            <person name="Ichinomiya M."/>
            <person name="Sato N."/>
            <person name="Blanc-Mathieu R."/>
            <person name="Endo H."/>
            <person name="Kuwata A."/>
            <person name="Ogata H."/>
        </authorList>
    </citation>
    <scope>NUCLEOTIDE SEQUENCE [LARGE SCALE GENOMIC DNA]</scope>
    <source>
        <strain evidence="8">NIES 3699</strain>
    </source>
</reference>
<dbReference type="InterPro" id="IPR001876">
    <property type="entry name" value="Znf_RanBP2"/>
</dbReference>
<dbReference type="EMBL" id="BRXX01000404">
    <property type="protein sequence ID" value="GMI09682.1"/>
    <property type="molecule type" value="Genomic_DNA"/>
</dbReference>
<evidence type="ECO:0000313" key="7">
    <source>
        <dbReference type="EMBL" id="GMI09682.1"/>
    </source>
</evidence>
<dbReference type="InterPro" id="IPR012462">
    <property type="entry name" value="UFSP1/2_DUB_cat"/>
</dbReference>
<dbReference type="GO" id="GO:0008270">
    <property type="term" value="F:zinc ion binding"/>
    <property type="evidence" value="ECO:0007669"/>
    <property type="project" value="UniProtKB-KW"/>
</dbReference>
<dbReference type="PROSITE" id="PS01358">
    <property type="entry name" value="ZF_RANBP2_1"/>
    <property type="match status" value="1"/>
</dbReference>
<sequence length="479" mass="52700">MWCCTTCTFENGPMVLQCEVCLSIRIPEGEGEGEGDGKGKKRPLEVITIDDDDDGDSNNSDVPAHLLTQLRKHAKSMPFSTSSASASASAYKNVINLLSTELTHLHAAKELFDPPPRRFFRLCAPSLRLYKQSTKWSCGYENFRMVLSSILLSPSPHPLKTSLNILTGRGDEKLPEGFDEPSIISLQKMIKIGWVNGFDLQGSVHFGGEIVGSKRWTGALEFAHVINMLGLISRTREFRVEKVTPNQSFAGSRTNIVVELMKFVWGYFEGGSDGGAALPLYFQYPGHSLTIVGVESNTPTLTNRSSSKTPPKPSTNKSCPCSKPLTPQSNPNAVCDACERNIPFKEHYSGCRKCDFDVCGSCFSKPEFSIGGLWTAGTFDDVFPVDRSAVDGRYLLILDPASSKQFRVNGDSIDIDVPSIRYDYGRLKSLILKGKGDERGSCQVLEIPGRGRVRQKTEYERGKSAEGETIVVTNTSRPI</sequence>
<dbReference type="GO" id="GO:0016787">
    <property type="term" value="F:hydrolase activity"/>
    <property type="evidence" value="ECO:0007669"/>
    <property type="project" value="UniProtKB-KW"/>
</dbReference>
<proteinExistence type="predicted"/>
<evidence type="ECO:0000256" key="1">
    <source>
        <dbReference type="ARBA" id="ARBA00022723"/>
    </source>
</evidence>
<evidence type="ECO:0000256" key="2">
    <source>
        <dbReference type="ARBA" id="ARBA00022771"/>
    </source>
</evidence>
<comment type="caution">
    <text evidence="7">The sequence shown here is derived from an EMBL/GenBank/DDBJ whole genome shotgun (WGS) entry which is preliminary data.</text>
</comment>
<keyword evidence="3" id="KW-0378">Hydrolase</keyword>
<keyword evidence="4" id="KW-0862">Zinc</keyword>
<evidence type="ECO:0000256" key="3">
    <source>
        <dbReference type="ARBA" id="ARBA00022801"/>
    </source>
</evidence>
<name>A0A9W7FCI0_9STRA</name>
<feature type="region of interest" description="Disordered" evidence="5">
    <location>
        <begin position="299"/>
        <end position="329"/>
    </location>
</feature>
<feature type="domain" description="RanBP2-type" evidence="6">
    <location>
        <begin position="2"/>
        <end position="21"/>
    </location>
</feature>
<evidence type="ECO:0000313" key="8">
    <source>
        <dbReference type="Proteomes" id="UP001165160"/>
    </source>
</evidence>
<organism evidence="7 8">
    <name type="scientific">Triparma verrucosa</name>
    <dbReference type="NCBI Taxonomy" id="1606542"/>
    <lineage>
        <taxon>Eukaryota</taxon>
        <taxon>Sar</taxon>
        <taxon>Stramenopiles</taxon>
        <taxon>Ochrophyta</taxon>
        <taxon>Bolidophyceae</taxon>
        <taxon>Parmales</taxon>
        <taxon>Triparmaceae</taxon>
        <taxon>Triparma</taxon>
    </lineage>
</organism>
<evidence type="ECO:0000256" key="4">
    <source>
        <dbReference type="ARBA" id="ARBA00022833"/>
    </source>
</evidence>
<evidence type="ECO:0000259" key="6">
    <source>
        <dbReference type="PROSITE" id="PS01358"/>
    </source>
</evidence>
<dbReference type="AlphaFoldDB" id="A0A9W7FCI0"/>
<protein>
    <recommendedName>
        <fullName evidence="6">RanBP2-type domain-containing protein</fullName>
    </recommendedName>
</protein>
<keyword evidence="1" id="KW-0479">Metal-binding</keyword>
<dbReference type="Gene3D" id="3.90.70.130">
    <property type="match status" value="1"/>
</dbReference>
<keyword evidence="2" id="KW-0863">Zinc-finger</keyword>
<keyword evidence="8" id="KW-1185">Reference proteome</keyword>